<dbReference type="Proteomes" id="UP000807785">
    <property type="component" value="Unassembled WGS sequence"/>
</dbReference>
<evidence type="ECO:0000313" key="1">
    <source>
        <dbReference type="EMBL" id="MBK6973398.1"/>
    </source>
</evidence>
<gene>
    <name evidence="1" type="ORF">IPH26_10790</name>
</gene>
<dbReference type="EMBL" id="JADJEV010000003">
    <property type="protein sequence ID" value="MBK6973398.1"/>
    <property type="molecule type" value="Genomic_DNA"/>
</dbReference>
<comment type="caution">
    <text evidence="1">The sequence shown here is derived from an EMBL/GenBank/DDBJ whole genome shotgun (WGS) entry which is preliminary data.</text>
</comment>
<name>A0A9D7E437_9PROT</name>
<protein>
    <submittedName>
        <fullName evidence="1">Uncharacterized protein</fullName>
    </submittedName>
</protein>
<dbReference type="AlphaFoldDB" id="A0A9D7E437"/>
<evidence type="ECO:0000313" key="2">
    <source>
        <dbReference type="Proteomes" id="UP000807785"/>
    </source>
</evidence>
<organism evidence="1 2">
    <name type="scientific">Candidatus Methylophosphatis roskildensis</name>
    <dbReference type="NCBI Taxonomy" id="2899263"/>
    <lineage>
        <taxon>Bacteria</taxon>
        <taxon>Pseudomonadati</taxon>
        <taxon>Pseudomonadota</taxon>
        <taxon>Betaproteobacteria</taxon>
        <taxon>Nitrosomonadales</taxon>
        <taxon>Sterolibacteriaceae</taxon>
        <taxon>Candidatus Methylophosphatis</taxon>
    </lineage>
</organism>
<accession>A0A9D7E437</accession>
<sequence>MIVRRRTWLYRMAGQPFAKIISFERPVTASMVRNALRRSVGMPLEVWGRNSTDLLSLHK</sequence>
<reference evidence="1" key="1">
    <citation type="submission" date="2020-10" db="EMBL/GenBank/DDBJ databases">
        <title>Connecting structure to function with the recovery of over 1000 high-quality activated sludge metagenome-assembled genomes encoding full-length rRNA genes using long-read sequencing.</title>
        <authorList>
            <person name="Singleton C.M."/>
            <person name="Petriglieri F."/>
            <person name="Kristensen J.M."/>
            <person name="Kirkegaard R.H."/>
            <person name="Michaelsen T.Y."/>
            <person name="Andersen M.H."/>
            <person name="Karst S.M."/>
            <person name="Dueholm M.S."/>
            <person name="Nielsen P.H."/>
            <person name="Albertsen M."/>
        </authorList>
    </citation>
    <scope>NUCLEOTIDE SEQUENCE</scope>
    <source>
        <strain evidence="1">Bjer_18-Q3-R1-45_BAT3C.347</strain>
    </source>
</reference>
<proteinExistence type="predicted"/>